<dbReference type="SUPFAM" id="SSF63829">
    <property type="entry name" value="Calcium-dependent phosphotriesterase"/>
    <property type="match status" value="1"/>
</dbReference>
<reference evidence="1" key="1">
    <citation type="submission" date="2018-11" db="EMBL/GenBank/DDBJ databases">
        <authorList>
            <person name="Alioto T."/>
            <person name="Alioto T."/>
        </authorList>
    </citation>
    <scope>NUCLEOTIDE SEQUENCE</scope>
</reference>
<organism evidence="1 2">
    <name type="scientific">Mytilus galloprovincialis</name>
    <name type="common">Mediterranean mussel</name>
    <dbReference type="NCBI Taxonomy" id="29158"/>
    <lineage>
        <taxon>Eukaryota</taxon>
        <taxon>Metazoa</taxon>
        <taxon>Spiralia</taxon>
        <taxon>Lophotrochozoa</taxon>
        <taxon>Mollusca</taxon>
        <taxon>Bivalvia</taxon>
        <taxon>Autobranchia</taxon>
        <taxon>Pteriomorphia</taxon>
        <taxon>Mytilida</taxon>
        <taxon>Mytiloidea</taxon>
        <taxon>Mytilidae</taxon>
        <taxon>Mytilinae</taxon>
        <taxon>Mytilus</taxon>
    </lineage>
</organism>
<evidence type="ECO:0000313" key="1">
    <source>
        <dbReference type="EMBL" id="VDI15539.1"/>
    </source>
</evidence>
<sequence length="403" mass="45687">MCRECKTTIHVKIRGSENHTTRKTKEFMIKKKCDDTQQSQSGIIWLLQLLCCRQDLVRKTHFSTEPLSEFGNVEKTSRLEEDQCGVSQHKSKQSVPMLYDPSYRITQSNTIEFQCDSIKGFTTELPVINRLIFNFDNTIWITRATLNILQKIKVEGDHLNIISTFNIKAFDIASSPTGNLLIASDKSFIQLIQCHQHDIEVSRYDISPFLPTAIHVSRHGKIIIGAMSTGLAFPPTGERKLIVLDMHGDHEYTVQHGDLNNMLFTYPISITSNNFGDAFVLDRFNTVCEGRVVILDKLGTVKNIYSGHPIFNIDQKFKPKDIAATNNTLIICEAHNHTLHIINCSGNLIQYVNTKAILGISFPQSLYSTEDQLLIGTSRKKGSTDKSKLYIVKIHPIIHKFVH</sequence>
<gene>
    <name evidence="1" type="ORF">MGAL_10B057034</name>
</gene>
<dbReference type="OrthoDB" id="6137886at2759"/>
<keyword evidence="2" id="KW-1185">Reference proteome</keyword>
<evidence type="ECO:0000313" key="2">
    <source>
        <dbReference type="Proteomes" id="UP000596742"/>
    </source>
</evidence>
<proteinExistence type="predicted"/>
<dbReference type="Gene3D" id="2.120.10.30">
    <property type="entry name" value="TolB, C-terminal domain"/>
    <property type="match status" value="1"/>
</dbReference>
<accession>A0A8B6D5P1</accession>
<dbReference type="AlphaFoldDB" id="A0A8B6D5P1"/>
<name>A0A8B6D5P1_MYTGA</name>
<dbReference type="InterPro" id="IPR011042">
    <property type="entry name" value="6-blade_b-propeller_TolB-like"/>
</dbReference>
<comment type="caution">
    <text evidence="1">The sequence shown here is derived from an EMBL/GenBank/DDBJ whole genome shotgun (WGS) entry which is preliminary data.</text>
</comment>
<dbReference type="EMBL" id="UYJE01002992">
    <property type="protein sequence ID" value="VDI15539.1"/>
    <property type="molecule type" value="Genomic_DNA"/>
</dbReference>
<dbReference type="Proteomes" id="UP000596742">
    <property type="component" value="Unassembled WGS sequence"/>
</dbReference>
<protein>
    <submittedName>
        <fullName evidence="1">Uncharacterized protein</fullName>
    </submittedName>
</protein>